<name>A0ACC3YIR8_COLTU</name>
<sequence length="236" mass="27007">MGLTLHEVRDDEEFVPLLVAFREGFATPDCALWRLFMGDWKPHDPAAREAALQEATERLRSWHRADPTSTWLKVVDDETGELVAGGRWSLYKKEKPNPYTGQQRVEALWFPDGEPRRIASGLMNDFLGTAVRNANRPHAYLNFLFTVPEHRRRGAASLIMDWGVERAGQQGLDVYIEATENGKPLYEKYGLEALEQSSLEVNEAELPPTSDPLLRDEVIRQLTPFTWWSMVKRAEV</sequence>
<dbReference type="EMBL" id="VUJX02000009">
    <property type="protein sequence ID" value="KAL0931781.1"/>
    <property type="molecule type" value="Genomic_DNA"/>
</dbReference>
<accession>A0ACC3YIR8</accession>
<comment type="caution">
    <text evidence="1">The sequence shown here is derived from an EMBL/GenBank/DDBJ whole genome shotgun (WGS) entry which is preliminary data.</text>
</comment>
<dbReference type="Proteomes" id="UP000805649">
    <property type="component" value="Unassembled WGS sequence"/>
</dbReference>
<organism evidence="1 2">
    <name type="scientific">Colletotrichum truncatum</name>
    <name type="common">Anthracnose fungus</name>
    <name type="synonym">Colletotrichum capsici</name>
    <dbReference type="NCBI Taxonomy" id="5467"/>
    <lineage>
        <taxon>Eukaryota</taxon>
        <taxon>Fungi</taxon>
        <taxon>Dikarya</taxon>
        <taxon>Ascomycota</taxon>
        <taxon>Pezizomycotina</taxon>
        <taxon>Sordariomycetes</taxon>
        <taxon>Hypocreomycetidae</taxon>
        <taxon>Glomerellales</taxon>
        <taxon>Glomerellaceae</taxon>
        <taxon>Colletotrichum</taxon>
        <taxon>Colletotrichum truncatum species complex</taxon>
    </lineage>
</organism>
<evidence type="ECO:0000313" key="2">
    <source>
        <dbReference type="Proteomes" id="UP000805649"/>
    </source>
</evidence>
<proteinExistence type="predicted"/>
<evidence type="ECO:0000313" key="1">
    <source>
        <dbReference type="EMBL" id="KAL0931781.1"/>
    </source>
</evidence>
<protein>
    <submittedName>
        <fullName evidence="1">GNAT family</fullName>
    </submittedName>
</protein>
<keyword evidence="2" id="KW-1185">Reference proteome</keyword>
<gene>
    <name evidence="1" type="ORF">CTRU02_212734</name>
</gene>
<reference evidence="1 2" key="1">
    <citation type="journal article" date="2020" name="Phytopathology">
        <title>Genome Sequence Resources of Colletotrichum truncatum, C. plurivorum, C. musicola, and C. sojae: Four Species Pathogenic to Soybean (Glycine max).</title>
        <authorList>
            <person name="Rogerio F."/>
            <person name="Boufleur T.R."/>
            <person name="Ciampi-Guillardi M."/>
            <person name="Sukno S.A."/>
            <person name="Thon M.R."/>
            <person name="Massola Junior N.S."/>
            <person name="Baroncelli R."/>
        </authorList>
    </citation>
    <scope>NUCLEOTIDE SEQUENCE [LARGE SCALE GENOMIC DNA]</scope>
    <source>
        <strain evidence="1 2">CMES1059</strain>
    </source>
</reference>